<dbReference type="AlphaFoldDB" id="B3T0P0"/>
<evidence type="ECO:0000313" key="1">
    <source>
        <dbReference type="EMBL" id="ABZ06149.1"/>
    </source>
</evidence>
<accession>B3T0P0</accession>
<reference evidence="1" key="1">
    <citation type="journal article" date="2008" name="ISME J.">
        <title>Genomic patterns of recombination, clonal divergence and environment in marine microbial populations.</title>
        <authorList>
            <person name="Konstantinidis K.T."/>
            <person name="Delong E.F."/>
        </authorList>
    </citation>
    <scope>NUCLEOTIDE SEQUENCE</scope>
</reference>
<gene>
    <name evidence="1" type="ORF">ALOHA_HF4000005K23ctg1g36</name>
</gene>
<organism evidence="1">
    <name type="scientific">uncultured marine microorganism HF4000_005K23</name>
    <dbReference type="NCBI Taxonomy" id="455508"/>
    <lineage>
        <taxon>unclassified sequences</taxon>
        <taxon>environmental samples</taxon>
    </lineage>
</organism>
<dbReference type="EMBL" id="EU016567">
    <property type="protein sequence ID" value="ABZ06149.1"/>
    <property type="molecule type" value="Genomic_DNA"/>
</dbReference>
<protein>
    <submittedName>
        <fullName evidence="1">Uncharacterized protein</fullName>
    </submittedName>
</protein>
<name>B3T0P0_9ZZZZ</name>
<sequence>MKFSFTEETDLCTNCFKHKAVVSNITYQSFDKNFKFYPVCVDCFDIDEFNESTSRFIAQGHFYFGKWVPGPRHKI</sequence>
<proteinExistence type="predicted"/>